<comment type="caution">
    <text evidence="2">The sequence shown here is derived from an EMBL/GenBank/DDBJ whole genome shotgun (WGS) entry which is preliminary data.</text>
</comment>
<feature type="region of interest" description="Disordered" evidence="1">
    <location>
        <begin position="53"/>
        <end position="72"/>
    </location>
</feature>
<gene>
    <name evidence="2" type="ORF">GALLR39Z86_09470</name>
</gene>
<keyword evidence="3" id="KW-1185">Reference proteome</keyword>
<dbReference type="AlphaFoldDB" id="A0A9W6LEP0"/>
<organism evidence="2 3">
    <name type="scientific">Glycomyces algeriensis</name>
    <dbReference type="NCBI Taxonomy" id="256037"/>
    <lineage>
        <taxon>Bacteria</taxon>
        <taxon>Bacillati</taxon>
        <taxon>Actinomycetota</taxon>
        <taxon>Actinomycetes</taxon>
        <taxon>Glycomycetales</taxon>
        <taxon>Glycomycetaceae</taxon>
        <taxon>Glycomyces</taxon>
    </lineage>
</organism>
<accession>A0A9W6LEP0</accession>
<proteinExistence type="predicted"/>
<dbReference type="EMBL" id="BSDT01000001">
    <property type="protein sequence ID" value="GLI41097.1"/>
    <property type="molecule type" value="Genomic_DNA"/>
</dbReference>
<evidence type="ECO:0000313" key="2">
    <source>
        <dbReference type="EMBL" id="GLI41097.1"/>
    </source>
</evidence>
<reference evidence="2" key="1">
    <citation type="submission" date="2022-12" db="EMBL/GenBank/DDBJ databases">
        <title>Reference genome sequencing for broad-spectrum identification of bacterial and archaeal isolates by mass spectrometry.</title>
        <authorList>
            <person name="Sekiguchi Y."/>
            <person name="Tourlousse D.M."/>
        </authorList>
    </citation>
    <scope>NUCLEOTIDE SEQUENCE</scope>
    <source>
        <strain evidence="2">LLR39Z86</strain>
    </source>
</reference>
<evidence type="ECO:0000313" key="3">
    <source>
        <dbReference type="Proteomes" id="UP001144313"/>
    </source>
</evidence>
<feature type="compositionally biased region" description="Basic and acidic residues" evidence="1">
    <location>
        <begin position="1"/>
        <end position="10"/>
    </location>
</feature>
<sequence>MAVGSDKNRADSGPALEMSPDRRSRGEVVSQSARPDRGRFEISEAGAFCACETRGERGSRQASPPGRNGISGAHGVSTAIMFRLPQQGMLDEVRVNACAFIKL</sequence>
<name>A0A9W6LEP0_9ACTN</name>
<evidence type="ECO:0000256" key="1">
    <source>
        <dbReference type="SAM" id="MobiDB-lite"/>
    </source>
</evidence>
<protein>
    <submittedName>
        <fullName evidence="2">Uncharacterized protein</fullName>
    </submittedName>
</protein>
<feature type="region of interest" description="Disordered" evidence="1">
    <location>
        <begin position="1"/>
        <end position="37"/>
    </location>
</feature>
<dbReference type="Proteomes" id="UP001144313">
    <property type="component" value="Unassembled WGS sequence"/>
</dbReference>